<sequence length="199" mass="22490">MTMERIEESSFSENDDSSSYIEIEVDPLEYDKMSNQSEEYELRISISSTLPLPSPSSNSSLLIPNNSATFTDSPLTHSSRHQEKKGSRTKFRTSILQCYEKKRSSCKRDEEAIRKSTHWDLDNNNKRSHASSSSMVDIDLGAHNHKRTSKWKSCSKSCDTSPIRQPSFCLSSSDNSIIQPAIAYCKTSFGQTSDFSFCN</sequence>
<feature type="region of interest" description="Disordered" evidence="1">
    <location>
        <begin position="69"/>
        <end position="88"/>
    </location>
</feature>
<proteinExistence type="predicted"/>
<dbReference type="AlphaFoldDB" id="A0A834TN84"/>
<evidence type="ECO:0000313" key="2">
    <source>
        <dbReference type="EMBL" id="KAF7825383.1"/>
    </source>
</evidence>
<dbReference type="EMBL" id="JAAIUW010000006">
    <property type="protein sequence ID" value="KAF7825383.1"/>
    <property type="molecule type" value="Genomic_DNA"/>
</dbReference>
<dbReference type="OrthoDB" id="1884080at2759"/>
<keyword evidence="3" id="KW-1185">Reference proteome</keyword>
<evidence type="ECO:0000256" key="1">
    <source>
        <dbReference type="SAM" id="MobiDB-lite"/>
    </source>
</evidence>
<reference evidence="2" key="1">
    <citation type="submission" date="2020-09" db="EMBL/GenBank/DDBJ databases">
        <title>Genome-Enabled Discovery of Anthraquinone Biosynthesis in Senna tora.</title>
        <authorList>
            <person name="Kang S.-H."/>
            <person name="Pandey R.P."/>
            <person name="Lee C.-M."/>
            <person name="Sim J.-S."/>
            <person name="Jeong J.-T."/>
            <person name="Choi B.-S."/>
            <person name="Jung M."/>
            <person name="Ginzburg D."/>
            <person name="Zhao K."/>
            <person name="Won S.Y."/>
            <person name="Oh T.-J."/>
            <person name="Yu Y."/>
            <person name="Kim N.-H."/>
            <person name="Lee O.R."/>
            <person name="Lee T.-H."/>
            <person name="Bashyal P."/>
            <person name="Kim T.-S."/>
            <person name="Lee W.-H."/>
            <person name="Kawkins C."/>
            <person name="Kim C.-K."/>
            <person name="Kim J.S."/>
            <person name="Ahn B.O."/>
            <person name="Rhee S.Y."/>
            <person name="Sohng J.K."/>
        </authorList>
    </citation>
    <scope>NUCLEOTIDE SEQUENCE</scope>
    <source>
        <tissue evidence="2">Leaf</tissue>
    </source>
</reference>
<feature type="region of interest" description="Disordered" evidence="1">
    <location>
        <begin position="1"/>
        <end position="20"/>
    </location>
</feature>
<organism evidence="2 3">
    <name type="scientific">Senna tora</name>
    <dbReference type="NCBI Taxonomy" id="362788"/>
    <lineage>
        <taxon>Eukaryota</taxon>
        <taxon>Viridiplantae</taxon>
        <taxon>Streptophyta</taxon>
        <taxon>Embryophyta</taxon>
        <taxon>Tracheophyta</taxon>
        <taxon>Spermatophyta</taxon>
        <taxon>Magnoliopsida</taxon>
        <taxon>eudicotyledons</taxon>
        <taxon>Gunneridae</taxon>
        <taxon>Pentapetalae</taxon>
        <taxon>rosids</taxon>
        <taxon>fabids</taxon>
        <taxon>Fabales</taxon>
        <taxon>Fabaceae</taxon>
        <taxon>Caesalpinioideae</taxon>
        <taxon>Cassia clade</taxon>
        <taxon>Senna</taxon>
    </lineage>
</organism>
<evidence type="ECO:0000313" key="3">
    <source>
        <dbReference type="Proteomes" id="UP000634136"/>
    </source>
</evidence>
<accession>A0A834TN84</accession>
<comment type="caution">
    <text evidence="2">The sequence shown here is derived from an EMBL/GenBank/DDBJ whole genome shotgun (WGS) entry which is preliminary data.</text>
</comment>
<protein>
    <submittedName>
        <fullName evidence="2">Uncharacterized protein</fullName>
    </submittedName>
</protein>
<name>A0A834TN84_9FABA</name>
<dbReference type="Proteomes" id="UP000634136">
    <property type="component" value="Unassembled WGS sequence"/>
</dbReference>
<gene>
    <name evidence="2" type="ORF">G2W53_016547</name>
</gene>